<evidence type="ECO:0000256" key="2">
    <source>
        <dbReference type="ARBA" id="ARBA00009843"/>
    </source>
</evidence>
<keyword evidence="6 8" id="KW-1133">Transmembrane helix</keyword>
<evidence type="ECO:0000256" key="5">
    <source>
        <dbReference type="ARBA" id="ARBA00022692"/>
    </source>
</evidence>
<dbReference type="EMBL" id="JBHSML010000033">
    <property type="protein sequence ID" value="MFC5519247.1"/>
    <property type="molecule type" value="Genomic_DNA"/>
</dbReference>
<sequence length="416" mass="43610">MDFTIAIFILVYFAMALGHLPGFRLDRTGAAVVGAMILIAAGEISPAAAWAAVDYRTIGLLFGLMVVSAAFMVAGFYDRVAQSVGSIDVGPKGLLAILIAVSGVMAALLNKDVVAVAMTPVFCSICLQRRLNPLPFLLGFCFAANFASAATLIGSPQNMIVAQALDLSFVGFMRAAALPALVGLPVIWVVIVLCYRGRWELSVVPDPVKTGTEAVATPPVEFNRGETIKAAIVAVVVIGLFIFTDWPHMLIALAGASVLLVSRRMASANLLHHVNGDLLILLFGLFVVNATLTATGLTQHLLTGLRDVGLDLHDPMSMLGVMTVLSNIVGNNPAVMLVAPFIGGAQQPEALGAAIALGTSFSSSAVIFGSLVGIIVAEECRKRGITLSFTEFAKAGLPTSIICLAMAVGWVFYLTH</sequence>
<gene>
    <name evidence="10" type="ORF">ACFPP9_26015</name>
</gene>
<feature type="transmembrane region" description="Helical" evidence="8">
    <location>
        <begin position="28"/>
        <end position="51"/>
    </location>
</feature>
<evidence type="ECO:0000259" key="9">
    <source>
        <dbReference type="Pfam" id="PF03600"/>
    </source>
</evidence>
<comment type="caution">
    <text evidence="10">The sequence shown here is derived from an EMBL/GenBank/DDBJ whole genome shotgun (WGS) entry which is preliminary data.</text>
</comment>
<evidence type="ECO:0000256" key="1">
    <source>
        <dbReference type="ARBA" id="ARBA00004651"/>
    </source>
</evidence>
<evidence type="ECO:0000256" key="7">
    <source>
        <dbReference type="ARBA" id="ARBA00023136"/>
    </source>
</evidence>
<evidence type="ECO:0000256" key="3">
    <source>
        <dbReference type="ARBA" id="ARBA00022448"/>
    </source>
</evidence>
<evidence type="ECO:0000256" key="8">
    <source>
        <dbReference type="SAM" id="Phobius"/>
    </source>
</evidence>
<keyword evidence="4" id="KW-1003">Cell membrane</keyword>
<dbReference type="PANTHER" id="PTHR43302:SF5">
    <property type="entry name" value="TRANSPORTER ARSB-RELATED"/>
    <property type="match status" value="1"/>
</dbReference>
<organism evidence="10 11">
    <name type="scientific">Kaistia terrae</name>
    <dbReference type="NCBI Taxonomy" id="537017"/>
    <lineage>
        <taxon>Bacteria</taxon>
        <taxon>Pseudomonadati</taxon>
        <taxon>Pseudomonadota</taxon>
        <taxon>Alphaproteobacteria</taxon>
        <taxon>Hyphomicrobiales</taxon>
        <taxon>Kaistiaceae</taxon>
        <taxon>Kaistia</taxon>
    </lineage>
</organism>
<comment type="similarity">
    <text evidence="2">Belongs to the CitM (TC 2.A.11) transporter family.</text>
</comment>
<dbReference type="RefSeq" id="WP_266345966.1">
    <property type="nucleotide sequence ID" value="NZ_JAPKNH010000012.1"/>
</dbReference>
<keyword evidence="11" id="KW-1185">Reference proteome</keyword>
<feature type="transmembrane region" description="Helical" evidence="8">
    <location>
        <begin position="397"/>
        <end position="415"/>
    </location>
</feature>
<accession>A0ABW0Q570</accession>
<reference evidence="11" key="1">
    <citation type="journal article" date="2019" name="Int. J. Syst. Evol. Microbiol.">
        <title>The Global Catalogue of Microorganisms (GCM) 10K type strain sequencing project: providing services to taxonomists for standard genome sequencing and annotation.</title>
        <authorList>
            <consortium name="The Broad Institute Genomics Platform"/>
            <consortium name="The Broad Institute Genome Sequencing Center for Infectious Disease"/>
            <person name="Wu L."/>
            <person name="Ma J."/>
        </authorList>
    </citation>
    <scope>NUCLEOTIDE SEQUENCE [LARGE SCALE GENOMIC DNA]</scope>
    <source>
        <strain evidence="11">KACC 12633</strain>
    </source>
</reference>
<dbReference type="Pfam" id="PF03600">
    <property type="entry name" value="CitMHS"/>
    <property type="match status" value="1"/>
</dbReference>
<evidence type="ECO:0000313" key="10">
    <source>
        <dbReference type="EMBL" id="MFC5519247.1"/>
    </source>
</evidence>
<dbReference type="Proteomes" id="UP001596150">
    <property type="component" value="Unassembled WGS sequence"/>
</dbReference>
<feature type="transmembrane region" description="Helical" evidence="8">
    <location>
        <begin position="175"/>
        <end position="195"/>
    </location>
</feature>
<feature type="transmembrane region" description="Helical" evidence="8">
    <location>
        <begin position="227"/>
        <end position="243"/>
    </location>
</feature>
<keyword evidence="7 8" id="KW-0472">Membrane</keyword>
<name>A0ABW0Q570_9HYPH</name>
<comment type="subcellular location">
    <subcellularLocation>
        <location evidence="1">Cell membrane</location>
        <topology evidence="1">Multi-pass membrane protein</topology>
    </subcellularLocation>
</comment>
<feature type="transmembrane region" description="Helical" evidence="8">
    <location>
        <begin position="134"/>
        <end position="155"/>
    </location>
</feature>
<dbReference type="PRINTS" id="PR00758">
    <property type="entry name" value="ARSENICPUMP"/>
</dbReference>
<keyword evidence="3" id="KW-0813">Transport</keyword>
<feature type="domain" description="Citrate transporter-like" evidence="9">
    <location>
        <begin position="24"/>
        <end position="356"/>
    </location>
</feature>
<feature type="transmembrane region" description="Helical" evidence="8">
    <location>
        <begin position="58"/>
        <end position="77"/>
    </location>
</feature>
<evidence type="ECO:0000313" key="11">
    <source>
        <dbReference type="Proteomes" id="UP001596150"/>
    </source>
</evidence>
<feature type="transmembrane region" description="Helical" evidence="8">
    <location>
        <begin position="354"/>
        <end position="377"/>
    </location>
</feature>
<dbReference type="InterPro" id="IPR000802">
    <property type="entry name" value="Arsenical_pump_ArsB"/>
</dbReference>
<feature type="transmembrane region" description="Helical" evidence="8">
    <location>
        <begin position="318"/>
        <end position="342"/>
    </location>
</feature>
<feature type="transmembrane region" description="Helical" evidence="8">
    <location>
        <begin position="278"/>
        <end position="298"/>
    </location>
</feature>
<protein>
    <submittedName>
        <fullName evidence="10">SLC13 family permease</fullName>
    </submittedName>
</protein>
<evidence type="ECO:0000256" key="6">
    <source>
        <dbReference type="ARBA" id="ARBA00022989"/>
    </source>
</evidence>
<keyword evidence="5 8" id="KW-0812">Transmembrane</keyword>
<feature type="transmembrane region" description="Helical" evidence="8">
    <location>
        <begin position="89"/>
        <end position="109"/>
    </location>
</feature>
<dbReference type="InterPro" id="IPR004680">
    <property type="entry name" value="Cit_transptr-like_dom"/>
</dbReference>
<evidence type="ECO:0000256" key="4">
    <source>
        <dbReference type="ARBA" id="ARBA00022475"/>
    </source>
</evidence>
<proteinExistence type="inferred from homology"/>
<dbReference type="PANTHER" id="PTHR43302">
    <property type="entry name" value="TRANSPORTER ARSB-RELATED"/>
    <property type="match status" value="1"/>
</dbReference>